<feature type="non-terminal residue" evidence="1">
    <location>
        <position position="1"/>
    </location>
</feature>
<protein>
    <submittedName>
        <fullName evidence="1">16472_t:CDS:1</fullName>
    </submittedName>
</protein>
<evidence type="ECO:0000313" key="2">
    <source>
        <dbReference type="Proteomes" id="UP000789525"/>
    </source>
</evidence>
<proteinExistence type="predicted"/>
<sequence>IGSKVSVKDYNTFLDRNESTGYKFHWDSGDVYIIDTSYPVHEAVVARLMKYFNDDPPIDVEGQPYHYDPTVIGKKLASDIVIYPDVAHVQKPTFPHPGHPPSDLEGNPHGRIFCEVATYQSVALWEEKCKNWMHEQYVRCVLGIKLYGIRKGSHHRSMTAKLWTHQRPAPPAVSSTEPTMPGIFVQEWDFGTLQYNSSQPTGCTGANIPAYQISIPVSDVFWDPPIVAGIPNTTGYNVTVPNAVVGNNFIIDLYRIQQIVLKKQR</sequence>
<comment type="caution">
    <text evidence="1">The sequence shown here is derived from an EMBL/GenBank/DDBJ whole genome shotgun (WGS) entry which is preliminary data.</text>
</comment>
<dbReference type="Proteomes" id="UP000789525">
    <property type="component" value="Unassembled WGS sequence"/>
</dbReference>
<evidence type="ECO:0000313" key="1">
    <source>
        <dbReference type="EMBL" id="CAG8488235.1"/>
    </source>
</evidence>
<gene>
    <name evidence="1" type="ORF">ACOLOM_LOCUS2269</name>
</gene>
<reference evidence="1" key="1">
    <citation type="submission" date="2021-06" db="EMBL/GenBank/DDBJ databases">
        <authorList>
            <person name="Kallberg Y."/>
            <person name="Tangrot J."/>
            <person name="Rosling A."/>
        </authorList>
    </citation>
    <scope>NUCLEOTIDE SEQUENCE</scope>
    <source>
        <strain evidence="1">CL356</strain>
    </source>
</reference>
<organism evidence="1 2">
    <name type="scientific">Acaulospora colombiana</name>
    <dbReference type="NCBI Taxonomy" id="27376"/>
    <lineage>
        <taxon>Eukaryota</taxon>
        <taxon>Fungi</taxon>
        <taxon>Fungi incertae sedis</taxon>
        <taxon>Mucoromycota</taxon>
        <taxon>Glomeromycotina</taxon>
        <taxon>Glomeromycetes</taxon>
        <taxon>Diversisporales</taxon>
        <taxon>Acaulosporaceae</taxon>
        <taxon>Acaulospora</taxon>
    </lineage>
</organism>
<accession>A0ACA9KSP6</accession>
<keyword evidence="2" id="KW-1185">Reference proteome</keyword>
<dbReference type="EMBL" id="CAJVPT010002849">
    <property type="protein sequence ID" value="CAG8488235.1"/>
    <property type="molecule type" value="Genomic_DNA"/>
</dbReference>
<name>A0ACA9KSP6_9GLOM</name>